<proteinExistence type="predicted"/>
<protein>
    <submittedName>
        <fullName evidence="1">Alanine racemase</fullName>
    </submittedName>
</protein>
<evidence type="ECO:0000313" key="1">
    <source>
        <dbReference type="EMBL" id="MBK1869142.1"/>
    </source>
</evidence>
<keyword evidence="2" id="KW-1185">Reference proteome</keyword>
<accession>A0ACC5R924</accession>
<dbReference type="EMBL" id="JAENHL010000007">
    <property type="protein sequence ID" value="MBK1869142.1"/>
    <property type="molecule type" value="Genomic_DNA"/>
</dbReference>
<name>A0ACC5R924_9HYPH</name>
<sequence length="613" mass="65568">MPGPQVTIDLERIERNARTVVSWCAEAGISTFGVTKGACGMPQVARAMLRGGVQGLAESRFENIKRLRDAGIDAPIMLLRSPPLSLIDEVVRSVDVSLNSELTVIRELSRVAERMGRIHDIILMIDLGDLREGIWPDDLIPTVEQILALPGIRIAGLGTNLTCFGAIIPTEVNLGQLTDLSDTVRKTFGLDLTYISGGNSSSLPLLLSGGMPKGINNLRVGEAILQGGRDTFLDTPRPELDRDVFLLSGELLEVKMKPSMPIGKSGVDAFGGRPVFQDIGERLRGIVNIGREDAHIEGLLPVAPGIIVLGASSDHLILDVTEAANPPRVGDKVNFRMSYGALLAAMTSEYVEKIPMYDRHAATPASRVSIFADEAVAPVLHKQTLDGRLANIGYDVDFTTATSADAIARALDRRATPLVFGADHRTSFAAMKALSGSFDAFGLIWLDSVASMLPEQPGQAVAGESALYRALGLGTGAEPLAPKLSPENVVLIGLRETAPEEVEILKSARLKIFTIADIDALGMREVIRQAVQIASAGMQGFHVSYNPAVTDIPGHLPGSGGITVRETHQVMEAIHQSKAMRGMDITGLDGETEPRLASVIVHFALSAFGKRIL</sequence>
<comment type="caution">
    <text evidence="1">The sequence shown here is derived from an EMBL/GenBank/DDBJ whole genome shotgun (WGS) entry which is preliminary data.</text>
</comment>
<organism evidence="1 2">
    <name type="scientific">Taklimakanibacter albus</name>
    <dbReference type="NCBI Taxonomy" id="2800327"/>
    <lineage>
        <taxon>Bacteria</taxon>
        <taxon>Pseudomonadati</taxon>
        <taxon>Pseudomonadota</taxon>
        <taxon>Alphaproteobacteria</taxon>
        <taxon>Hyphomicrobiales</taxon>
        <taxon>Aestuariivirgaceae</taxon>
        <taxon>Taklimakanibacter</taxon>
    </lineage>
</organism>
<evidence type="ECO:0000313" key="2">
    <source>
        <dbReference type="Proteomes" id="UP000616151"/>
    </source>
</evidence>
<reference evidence="1" key="1">
    <citation type="submission" date="2021-01" db="EMBL/GenBank/DDBJ databases">
        <authorList>
            <person name="Sun Q."/>
        </authorList>
    </citation>
    <scope>NUCLEOTIDE SEQUENCE</scope>
    <source>
        <strain evidence="1">YIM B02566</strain>
    </source>
</reference>
<gene>
    <name evidence="1" type="ORF">JHL16_22470</name>
</gene>
<dbReference type="Proteomes" id="UP000616151">
    <property type="component" value="Unassembled WGS sequence"/>
</dbReference>